<dbReference type="Gene3D" id="3.40.190.10">
    <property type="entry name" value="Periplasmic binding protein-like II"/>
    <property type="match status" value="2"/>
</dbReference>
<dbReference type="EMBL" id="CAFBPJ010000177">
    <property type="protein sequence ID" value="CAB5027097.1"/>
    <property type="molecule type" value="Genomic_DNA"/>
</dbReference>
<dbReference type="SUPFAM" id="SSF53850">
    <property type="entry name" value="Periplasmic binding protein-like II"/>
    <property type="match status" value="1"/>
</dbReference>
<comment type="subcellular location">
    <subcellularLocation>
        <location evidence="1">Cell envelope</location>
    </subcellularLocation>
</comment>
<keyword evidence="2" id="KW-0732">Signal</keyword>
<dbReference type="GO" id="GO:0030313">
    <property type="term" value="C:cell envelope"/>
    <property type="evidence" value="ECO:0007669"/>
    <property type="project" value="UniProtKB-SubCell"/>
</dbReference>
<sequence length="315" mass="33367">MRIWKAVATASILALTGVFAVGCGSSGGTTAESAAPTVAAPASAAPTEAAPVPSEAVPAEPTTLLERIQRDGVLRVSTDPAYPPQSSFDDATGQWAGFDIDVATEIAKRLGAEVQWETPSWDVLTAGKWNDRWDVSVGSMTITDERAKVLDFTTPYYFTPAGVAVGAKSDITSIDQLSGKRVGVCGACTYEYYLNRTLKIPGFDFQFTVPEDIEIVTYDTDSTGIQDLALGRIDAMVSTVPTLEEAIKKGKKITLLGEPIFQEPLSVATDKSSLLPGDTLVAEINAVIEAMRADGTLSELSMKHYGVDFTKGAGS</sequence>
<protein>
    <submittedName>
        <fullName evidence="4">Unannotated protein</fullName>
    </submittedName>
</protein>
<evidence type="ECO:0000256" key="2">
    <source>
        <dbReference type="ARBA" id="ARBA00022729"/>
    </source>
</evidence>
<reference evidence="4" key="1">
    <citation type="submission" date="2020-05" db="EMBL/GenBank/DDBJ databases">
        <authorList>
            <person name="Chiriac C."/>
            <person name="Salcher M."/>
            <person name="Ghai R."/>
            <person name="Kavagutti S V."/>
        </authorList>
    </citation>
    <scope>NUCLEOTIDE SEQUENCE</scope>
</reference>
<dbReference type="Pfam" id="PF00497">
    <property type="entry name" value="SBP_bac_3"/>
    <property type="match status" value="1"/>
</dbReference>
<name>A0A6J6QNG9_9ZZZZ</name>
<accession>A0A6J6QNG9</accession>
<evidence type="ECO:0000259" key="3">
    <source>
        <dbReference type="SMART" id="SM00062"/>
    </source>
</evidence>
<dbReference type="EMBL" id="CAEZXZ010000173">
    <property type="protein sequence ID" value="CAB4712346.1"/>
    <property type="molecule type" value="Genomic_DNA"/>
</dbReference>
<dbReference type="PANTHER" id="PTHR35936:SF19">
    <property type="entry name" value="AMINO-ACID-BINDING PROTEIN YXEM-RELATED"/>
    <property type="match status" value="1"/>
</dbReference>
<gene>
    <name evidence="4" type="ORF">UFOPK2625_01082</name>
    <name evidence="5" type="ORF">UFOPK4092_01301</name>
</gene>
<dbReference type="InterPro" id="IPR001638">
    <property type="entry name" value="Solute-binding_3/MltF_N"/>
</dbReference>
<dbReference type="PROSITE" id="PS51257">
    <property type="entry name" value="PROKAR_LIPOPROTEIN"/>
    <property type="match status" value="1"/>
</dbReference>
<proteinExistence type="predicted"/>
<dbReference type="SMART" id="SM00062">
    <property type="entry name" value="PBPb"/>
    <property type="match status" value="1"/>
</dbReference>
<dbReference type="PANTHER" id="PTHR35936">
    <property type="entry name" value="MEMBRANE-BOUND LYTIC MUREIN TRANSGLYCOSYLASE F"/>
    <property type="match status" value="1"/>
</dbReference>
<dbReference type="PROSITE" id="PS01039">
    <property type="entry name" value="SBP_BACTERIAL_3"/>
    <property type="match status" value="1"/>
</dbReference>
<evidence type="ECO:0000313" key="5">
    <source>
        <dbReference type="EMBL" id="CAB5027097.1"/>
    </source>
</evidence>
<evidence type="ECO:0000256" key="1">
    <source>
        <dbReference type="ARBA" id="ARBA00004196"/>
    </source>
</evidence>
<evidence type="ECO:0000313" key="4">
    <source>
        <dbReference type="EMBL" id="CAB4712346.1"/>
    </source>
</evidence>
<dbReference type="InterPro" id="IPR018313">
    <property type="entry name" value="SBP_3_CS"/>
</dbReference>
<organism evidence="4">
    <name type="scientific">freshwater metagenome</name>
    <dbReference type="NCBI Taxonomy" id="449393"/>
    <lineage>
        <taxon>unclassified sequences</taxon>
        <taxon>metagenomes</taxon>
        <taxon>ecological metagenomes</taxon>
    </lineage>
</organism>
<dbReference type="AlphaFoldDB" id="A0A6J6QNG9"/>
<feature type="domain" description="Solute-binding protein family 3/N-terminal" evidence="3">
    <location>
        <begin position="73"/>
        <end position="308"/>
    </location>
</feature>